<evidence type="ECO:0000256" key="7">
    <source>
        <dbReference type="ARBA" id="ARBA00023237"/>
    </source>
</evidence>
<keyword evidence="6" id="KW-0472">Membrane</keyword>
<keyword evidence="4" id="KW-0812">Transmembrane</keyword>
<evidence type="ECO:0000313" key="9">
    <source>
        <dbReference type="EMBL" id="EMS78664.1"/>
    </source>
</evidence>
<dbReference type="GO" id="GO:0015483">
    <property type="term" value="F:long-chain fatty acid transporting porin activity"/>
    <property type="evidence" value="ECO:0007669"/>
    <property type="project" value="TreeGrafter"/>
</dbReference>
<feature type="signal peptide" evidence="8">
    <location>
        <begin position="1"/>
        <end position="25"/>
    </location>
</feature>
<protein>
    <submittedName>
        <fullName evidence="9">Membrane protein involved in aromatic hydrocarbon degradation, OMPP1/FadL/TodX family</fullName>
    </submittedName>
</protein>
<gene>
    <name evidence="9" type="ORF">Dpo_7c01400</name>
</gene>
<evidence type="ECO:0000256" key="2">
    <source>
        <dbReference type="ARBA" id="ARBA00008163"/>
    </source>
</evidence>
<evidence type="ECO:0000256" key="4">
    <source>
        <dbReference type="ARBA" id="ARBA00022692"/>
    </source>
</evidence>
<evidence type="ECO:0000313" key="10">
    <source>
        <dbReference type="Proteomes" id="UP000014216"/>
    </source>
</evidence>
<keyword evidence="3" id="KW-1134">Transmembrane beta strand</keyword>
<evidence type="ECO:0000256" key="5">
    <source>
        <dbReference type="ARBA" id="ARBA00022729"/>
    </source>
</evidence>
<reference evidence="9 10" key="1">
    <citation type="journal article" date="2013" name="Genome Announc.">
        <title>Draft Genome Sequence of Desulfotignum phosphitoxidans DSM 13687 Strain FiPS-3.</title>
        <authorList>
            <person name="Poehlein A."/>
            <person name="Daniel R."/>
            <person name="Simeonova D.D."/>
        </authorList>
    </citation>
    <scope>NUCLEOTIDE SEQUENCE [LARGE SCALE GENOMIC DNA]</scope>
    <source>
        <strain evidence="9 10">DSM 13687</strain>
    </source>
</reference>
<dbReference type="SUPFAM" id="SSF56935">
    <property type="entry name" value="Porins"/>
    <property type="match status" value="1"/>
</dbReference>
<dbReference type="EMBL" id="APJX01000007">
    <property type="protein sequence ID" value="EMS78664.1"/>
    <property type="molecule type" value="Genomic_DNA"/>
</dbReference>
<dbReference type="PANTHER" id="PTHR35093">
    <property type="entry name" value="OUTER MEMBRANE PROTEIN NMB0088-RELATED"/>
    <property type="match status" value="1"/>
</dbReference>
<dbReference type="Pfam" id="PF03349">
    <property type="entry name" value="Toluene_X"/>
    <property type="match status" value="1"/>
</dbReference>
<name>S0FZQ1_9BACT</name>
<dbReference type="RefSeq" id="WP_006967136.1">
    <property type="nucleotide sequence ID" value="NZ_APJX01000007.1"/>
</dbReference>
<dbReference type="AlphaFoldDB" id="S0FZQ1"/>
<comment type="caution">
    <text evidence="9">The sequence shown here is derived from an EMBL/GenBank/DDBJ whole genome shotgun (WGS) entry which is preliminary data.</text>
</comment>
<dbReference type="Gene3D" id="2.40.160.60">
    <property type="entry name" value="Outer membrane protein transport protein (OMPP1/FadL/TodX)"/>
    <property type="match status" value="1"/>
</dbReference>
<dbReference type="Proteomes" id="UP000014216">
    <property type="component" value="Unassembled WGS sequence"/>
</dbReference>
<evidence type="ECO:0000256" key="6">
    <source>
        <dbReference type="ARBA" id="ARBA00023136"/>
    </source>
</evidence>
<keyword evidence="7" id="KW-0998">Cell outer membrane</keyword>
<comment type="similarity">
    <text evidence="2">Belongs to the OmpP1/FadL family.</text>
</comment>
<dbReference type="InterPro" id="IPR005017">
    <property type="entry name" value="OMPP1/FadL/TodX"/>
</dbReference>
<evidence type="ECO:0000256" key="3">
    <source>
        <dbReference type="ARBA" id="ARBA00022452"/>
    </source>
</evidence>
<evidence type="ECO:0000256" key="1">
    <source>
        <dbReference type="ARBA" id="ARBA00004571"/>
    </source>
</evidence>
<feature type="chain" id="PRO_5004497474" evidence="8">
    <location>
        <begin position="26"/>
        <end position="416"/>
    </location>
</feature>
<dbReference type="PANTHER" id="PTHR35093:SF8">
    <property type="entry name" value="OUTER MEMBRANE PROTEIN NMB0088-RELATED"/>
    <property type="match status" value="1"/>
</dbReference>
<organism evidence="9 10">
    <name type="scientific">Desulfotignum phosphitoxidans DSM 13687</name>
    <dbReference type="NCBI Taxonomy" id="1286635"/>
    <lineage>
        <taxon>Bacteria</taxon>
        <taxon>Pseudomonadati</taxon>
        <taxon>Thermodesulfobacteriota</taxon>
        <taxon>Desulfobacteria</taxon>
        <taxon>Desulfobacterales</taxon>
        <taxon>Desulfobacteraceae</taxon>
        <taxon>Desulfotignum</taxon>
    </lineage>
</organism>
<accession>S0FZQ1</accession>
<keyword evidence="5 8" id="KW-0732">Signal</keyword>
<sequence>MGKTSASILTALVMLVGVFSQTALAGGIDNKQNWSARYLATGSRNAATDGVDIAAYNPAGMMFQEDGIGLGLDVHYIFKNYEHKYTDLQAGPVTRDQDEPSIIPGLFATYKSGVWGVFGSITNNGGGGKVKYESGNAITNTIAMGFFPLPLTNQFIEAESMYITYTAGASYQISPMVSVAAGVRYMDATKDVSAYSDTALGALYGAYEEEADGWGWIASLNVKPRNDLLLAFRYESEVDLEFETTLDGNNTAMGNAVLASLGKTQNGTYDRNLPAVFGMGVSWDTNDRLNLNTSFTYYLEKRADWDGEEDLVDNSYDIAISATYSFMDNLRGSIGYMFTDVGIDAKDFTLVEQMSPALDAHSFFLGLGYDFSECITFDLGLMTNFYDEDTAADPMGNLVTYEKQNNAVAMGVAFKF</sequence>
<evidence type="ECO:0000256" key="8">
    <source>
        <dbReference type="SAM" id="SignalP"/>
    </source>
</evidence>
<proteinExistence type="inferred from homology"/>
<comment type="subcellular location">
    <subcellularLocation>
        <location evidence="1">Cell outer membrane</location>
        <topology evidence="1">Multi-pass membrane protein</topology>
    </subcellularLocation>
</comment>
<keyword evidence="10" id="KW-1185">Reference proteome</keyword>
<dbReference type="GO" id="GO:0009279">
    <property type="term" value="C:cell outer membrane"/>
    <property type="evidence" value="ECO:0007669"/>
    <property type="project" value="UniProtKB-SubCell"/>
</dbReference>
<dbReference type="OrthoDB" id="5412693at2"/>